<name>A0AAV5G538_9BASI</name>
<protein>
    <recommendedName>
        <fullName evidence="4">BED-type domain-containing protein</fullName>
    </recommendedName>
</protein>
<dbReference type="AlphaFoldDB" id="A0AAV5G538"/>
<accession>A0AAV5G538</accession>
<feature type="compositionally biased region" description="Polar residues" evidence="1">
    <location>
        <begin position="16"/>
        <end position="31"/>
    </location>
</feature>
<feature type="region of interest" description="Disordered" evidence="1">
    <location>
        <begin position="52"/>
        <end position="78"/>
    </location>
</feature>
<proteinExistence type="predicted"/>
<dbReference type="EMBL" id="BQKY01000001">
    <property type="protein sequence ID" value="GJN87591.1"/>
    <property type="molecule type" value="Genomic_DNA"/>
</dbReference>
<feature type="region of interest" description="Disordered" evidence="1">
    <location>
        <begin position="16"/>
        <end position="35"/>
    </location>
</feature>
<feature type="compositionally biased region" description="Basic and acidic residues" evidence="1">
    <location>
        <begin position="52"/>
        <end position="62"/>
    </location>
</feature>
<evidence type="ECO:0000313" key="3">
    <source>
        <dbReference type="Proteomes" id="UP001342314"/>
    </source>
</evidence>
<dbReference type="Proteomes" id="UP001342314">
    <property type="component" value="Unassembled WGS sequence"/>
</dbReference>
<sequence length="246" mass="27290">MPFKRSISNVSFASTLLDESSDGSLSPTSTLEDVKPAIEDVKPVIEEDIKPNIKSIKREDTPHPLAKKSKTRGITGNDETDIKKAQEKHIESGSPSAAKFEPPILAVSPTHTIKGRIRLTTLACKGCGTTVQRAISSSSTDKLADHIKKCSAELPEVAQATLEALGITGSNSIQPEEVLQTLVTWIAENSRPFRLVNDRQVSTPSTPRTAAARDREERKREEHRLRLVMLARMLAREWRRFGKRFE</sequence>
<evidence type="ECO:0000256" key="1">
    <source>
        <dbReference type="SAM" id="MobiDB-lite"/>
    </source>
</evidence>
<comment type="caution">
    <text evidence="2">The sequence shown here is derived from an EMBL/GenBank/DDBJ whole genome shotgun (WGS) entry which is preliminary data.</text>
</comment>
<organism evidence="2 3">
    <name type="scientific">Rhodotorula paludigena</name>
    <dbReference type="NCBI Taxonomy" id="86838"/>
    <lineage>
        <taxon>Eukaryota</taxon>
        <taxon>Fungi</taxon>
        <taxon>Dikarya</taxon>
        <taxon>Basidiomycota</taxon>
        <taxon>Pucciniomycotina</taxon>
        <taxon>Microbotryomycetes</taxon>
        <taxon>Sporidiobolales</taxon>
        <taxon>Sporidiobolaceae</taxon>
        <taxon>Rhodotorula</taxon>
    </lineage>
</organism>
<evidence type="ECO:0000313" key="2">
    <source>
        <dbReference type="EMBL" id="GJN87591.1"/>
    </source>
</evidence>
<gene>
    <name evidence="2" type="ORF">Rhopal_000546-T1</name>
</gene>
<reference evidence="2 3" key="1">
    <citation type="submission" date="2021-12" db="EMBL/GenBank/DDBJ databases">
        <title>High titer production of polyol ester of fatty acids by Rhodotorula paludigena BS15 towards product separation-free biomass refinery.</title>
        <authorList>
            <person name="Mano J."/>
            <person name="Ono H."/>
            <person name="Tanaka T."/>
            <person name="Naito K."/>
            <person name="Sushida H."/>
            <person name="Ike M."/>
            <person name="Tokuyasu K."/>
            <person name="Kitaoka M."/>
        </authorList>
    </citation>
    <scope>NUCLEOTIDE SEQUENCE [LARGE SCALE GENOMIC DNA]</scope>
    <source>
        <strain evidence="2 3">BS15</strain>
    </source>
</reference>
<evidence type="ECO:0008006" key="4">
    <source>
        <dbReference type="Google" id="ProtNLM"/>
    </source>
</evidence>
<keyword evidence="3" id="KW-1185">Reference proteome</keyword>